<dbReference type="Proteomes" id="UP000499080">
    <property type="component" value="Unassembled WGS sequence"/>
</dbReference>
<dbReference type="EMBL" id="BGPR01017268">
    <property type="protein sequence ID" value="GBN75637.1"/>
    <property type="molecule type" value="Genomic_DNA"/>
</dbReference>
<comment type="caution">
    <text evidence="1">The sequence shown here is derived from an EMBL/GenBank/DDBJ whole genome shotgun (WGS) entry which is preliminary data.</text>
</comment>
<gene>
    <name evidence="1" type="ORF">AVEN_404_1</name>
</gene>
<dbReference type="AlphaFoldDB" id="A0A4Y2RIL0"/>
<proteinExistence type="predicted"/>
<sequence length="131" mass="14770">MGPLFNRGHDYVENIPALPAVSAQLYRIRRKEQGKALEPKNSQEIEIMDDDVIMEDGSSFLLADDDSGSRILFFASTKGCGILKTGQNFFMDGTFKSCCMQFYQLYTIHADLSKYEEEAITIVPMIFALLP</sequence>
<reference evidence="1 2" key="1">
    <citation type="journal article" date="2019" name="Sci. Rep.">
        <title>Orb-weaving spider Araneus ventricosus genome elucidates the spidroin gene catalogue.</title>
        <authorList>
            <person name="Kono N."/>
            <person name="Nakamura H."/>
            <person name="Ohtoshi R."/>
            <person name="Moran D.A.P."/>
            <person name="Shinohara A."/>
            <person name="Yoshida Y."/>
            <person name="Fujiwara M."/>
            <person name="Mori M."/>
            <person name="Tomita M."/>
            <person name="Arakawa K."/>
        </authorList>
    </citation>
    <scope>NUCLEOTIDE SEQUENCE [LARGE SCALE GENOMIC DNA]</scope>
</reference>
<dbReference type="OrthoDB" id="6154864at2759"/>
<keyword evidence="2" id="KW-1185">Reference proteome</keyword>
<accession>A0A4Y2RIL0</accession>
<organism evidence="1 2">
    <name type="scientific">Araneus ventricosus</name>
    <name type="common">Orbweaver spider</name>
    <name type="synonym">Epeira ventricosa</name>
    <dbReference type="NCBI Taxonomy" id="182803"/>
    <lineage>
        <taxon>Eukaryota</taxon>
        <taxon>Metazoa</taxon>
        <taxon>Ecdysozoa</taxon>
        <taxon>Arthropoda</taxon>
        <taxon>Chelicerata</taxon>
        <taxon>Arachnida</taxon>
        <taxon>Araneae</taxon>
        <taxon>Araneomorphae</taxon>
        <taxon>Entelegynae</taxon>
        <taxon>Araneoidea</taxon>
        <taxon>Araneidae</taxon>
        <taxon>Araneus</taxon>
    </lineage>
</organism>
<evidence type="ECO:0000313" key="1">
    <source>
        <dbReference type="EMBL" id="GBN75637.1"/>
    </source>
</evidence>
<evidence type="ECO:0000313" key="2">
    <source>
        <dbReference type="Proteomes" id="UP000499080"/>
    </source>
</evidence>
<protein>
    <submittedName>
        <fullName evidence="1">Uncharacterized protein</fullName>
    </submittedName>
</protein>
<name>A0A4Y2RIL0_ARAVE</name>